<name>A0A5P6P4Q3_9BRAD</name>
<dbReference type="KEGG" id="bbet:F8237_12685"/>
<dbReference type="AlphaFoldDB" id="A0A5P6P4Q3"/>
<gene>
    <name evidence="2" type="ORF">F8237_12685</name>
</gene>
<sequence length="247" mass="27095">MIGPRLAKTCTLSLVLATYCTGIGFAQENNASVTRGVGEFNAAFKAQGMPGVIARLAECWKDVMPNPSQDRVALCFTIDYIASDFSEFNAKRRGGSEPDDLVKIERVLARVNTALKRMKVEQSDRGKLIAGWIKLSAMVVAANENPDARGTRDADQPTFDKARQAVLAKIQNPSAAKFTNVQKLNVIDYKGVMTTVVCGTVDYKRRQDTKSAPRRFVYFVKDREAYVDTGSGAPVDIGPEIIKNFCS</sequence>
<evidence type="ECO:0000256" key="1">
    <source>
        <dbReference type="SAM" id="SignalP"/>
    </source>
</evidence>
<evidence type="ECO:0000313" key="3">
    <source>
        <dbReference type="Proteomes" id="UP000325641"/>
    </source>
</evidence>
<dbReference type="EMBL" id="CP044543">
    <property type="protein sequence ID" value="QFI73176.1"/>
    <property type="molecule type" value="Genomic_DNA"/>
</dbReference>
<proteinExistence type="predicted"/>
<dbReference type="OrthoDB" id="8237955at2"/>
<dbReference type="RefSeq" id="WP_151645109.1">
    <property type="nucleotide sequence ID" value="NZ_CP044543.1"/>
</dbReference>
<feature type="signal peptide" evidence="1">
    <location>
        <begin position="1"/>
        <end position="26"/>
    </location>
</feature>
<reference evidence="3" key="1">
    <citation type="submission" date="2019-10" db="EMBL/GenBank/DDBJ databases">
        <title>Complete Genome Sequence of Bradyrhizobium betae type strain PL7HG1T.</title>
        <authorList>
            <person name="Bromfield E.S.P."/>
            <person name="Cloutier S."/>
        </authorList>
    </citation>
    <scope>NUCLEOTIDE SEQUENCE [LARGE SCALE GENOMIC DNA]</scope>
    <source>
        <strain evidence="3">PL7HG1</strain>
    </source>
</reference>
<evidence type="ECO:0000313" key="2">
    <source>
        <dbReference type="EMBL" id="QFI73176.1"/>
    </source>
</evidence>
<dbReference type="Proteomes" id="UP000325641">
    <property type="component" value="Chromosome"/>
</dbReference>
<keyword evidence="1" id="KW-0732">Signal</keyword>
<organism evidence="2 3">
    <name type="scientific">Bradyrhizobium betae</name>
    <dbReference type="NCBI Taxonomy" id="244734"/>
    <lineage>
        <taxon>Bacteria</taxon>
        <taxon>Pseudomonadati</taxon>
        <taxon>Pseudomonadota</taxon>
        <taxon>Alphaproteobacteria</taxon>
        <taxon>Hyphomicrobiales</taxon>
        <taxon>Nitrobacteraceae</taxon>
        <taxon>Bradyrhizobium</taxon>
    </lineage>
</organism>
<accession>A0A5P6P4Q3</accession>
<protein>
    <submittedName>
        <fullName evidence="2">Uncharacterized protein</fullName>
    </submittedName>
</protein>
<feature type="chain" id="PRO_5024864834" evidence="1">
    <location>
        <begin position="27"/>
        <end position="247"/>
    </location>
</feature>